<evidence type="ECO:0000256" key="1">
    <source>
        <dbReference type="SAM" id="MobiDB-lite"/>
    </source>
</evidence>
<reference evidence="2 3" key="1">
    <citation type="submission" date="2016-07" db="EMBL/GenBank/DDBJ databases">
        <title>Pervasive Adenine N6-methylation of Active Genes in Fungi.</title>
        <authorList>
            <consortium name="DOE Joint Genome Institute"/>
            <person name="Mondo S.J."/>
            <person name="Dannebaum R.O."/>
            <person name="Kuo R.C."/>
            <person name="Labutti K."/>
            <person name="Haridas S."/>
            <person name="Kuo A."/>
            <person name="Salamov A."/>
            <person name="Ahrendt S.R."/>
            <person name="Lipzen A."/>
            <person name="Sullivan W."/>
            <person name="Andreopoulos W.B."/>
            <person name="Clum A."/>
            <person name="Lindquist E."/>
            <person name="Daum C."/>
            <person name="Ramamoorthy G.K."/>
            <person name="Gryganskyi A."/>
            <person name="Culley D."/>
            <person name="Magnuson J.K."/>
            <person name="James T.Y."/>
            <person name="O'Malley M.A."/>
            <person name="Stajich J.E."/>
            <person name="Spatafora J.W."/>
            <person name="Visel A."/>
            <person name="Grigoriev I.V."/>
        </authorList>
    </citation>
    <scope>NUCLEOTIDE SEQUENCE [LARGE SCALE GENOMIC DNA]</scope>
    <source>
        <strain evidence="2 3">JEL800</strain>
    </source>
</reference>
<feature type="compositionally biased region" description="Low complexity" evidence="1">
    <location>
        <begin position="1"/>
        <end position="20"/>
    </location>
</feature>
<feature type="compositionally biased region" description="Basic residues" evidence="1">
    <location>
        <begin position="63"/>
        <end position="72"/>
    </location>
</feature>
<proteinExistence type="predicted"/>
<evidence type="ECO:0000313" key="2">
    <source>
        <dbReference type="EMBL" id="ORY41665.1"/>
    </source>
</evidence>
<dbReference type="SUPFAM" id="SSF57959">
    <property type="entry name" value="Leucine zipper domain"/>
    <property type="match status" value="1"/>
</dbReference>
<comment type="caution">
    <text evidence="2">The sequence shown here is derived from an EMBL/GenBank/DDBJ whole genome shotgun (WGS) entry which is preliminary data.</text>
</comment>
<dbReference type="AlphaFoldDB" id="A0A1Y2C5T9"/>
<organism evidence="2 3">
    <name type="scientific">Rhizoclosmatium globosum</name>
    <dbReference type="NCBI Taxonomy" id="329046"/>
    <lineage>
        <taxon>Eukaryota</taxon>
        <taxon>Fungi</taxon>
        <taxon>Fungi incertae sedis</taxon>
        <taxon>Chytridiomycota</taxon>
        <taxon>Chytridiomycota incertae sedis</taxon>
        <taxon>Chytridiomycetes</taxon>
        <taxon>Chytridiales</taxon>
        <taxon>Chytriomycetaceae</taxon>
        <taxon>Rhizoclosmatium</taxon>
    </lineage>
</organism>
<keyword evidence="3" id="KW-1185">Reference proteome</keyword>
<gene>
    <name evidence="2" type="ORF">BCR33DRAFT_767489</name>
</gene>
<evidence type="ECO:0000313" key="3">
    <source>
        <dbReference type="Proteomes" id="UP000193642"/>
    </source>
</evidence>
<dbReference type="Gene3D" id="1.20.5.170">
    <property type="match status" value="1"/>
</dbReference>
<dbReference type="CDD" id="cd14686">
    <property type="entry name" value="bZIP"/>
    <property type="match status" value="1"/>
</dbReference>
<dbReference type="Proteomes" id="UP000193642">
    <property type="component" value="Unassembled WGS sequence"/>
</dbReference>
<feature type="compositionally biased region" description="Polar residues" evidence="1">
    <location>
        <begin position="38"/>
        <end position="47"/>
    </location>
</feature>
<sequence>MRSSSNRSHSHSSSLSASSDQSDDDTFTLTTSEHPHLTQHNRNQTSIRRFDKEKRKEQNKVASKLHRQKKTAYKQELEMKLESLLSKEGGNSVENEQLKVRIQQLEAENYNLLQLQKLTVDSTPSMPVIPNTRPQHLVYDNPPPIIVVSPVQEEPKLKHKT</sequence>
<dbReference type="GO" id="GO:0003700">
    <property type="term" value="F:DNA-binding transcription factor activity"/>
    <property type="evidence" value="ECO:0007669"/>
    <property type="project" value="InterPro"/>
</dbReference>
<feature type="compositionally biased region" description="Basic and acidic residues" evidence="1">
    <location>
        <begin position="48"/>
        <end position="59"/>
    </location>
</feature>
<accession>A0A1Y2C5T9</accession>
<evidence type="ECO:0008006" key="4">
    <source>
        <dbReference type="Google" id="ProtNLM"/>
    </source>
</evidence>
<feature type="region of interest" description="Disordered" evidence="1">
    <location>
        <begin position="1"/>
        <end position="73"/>
    </location>
</feature>
<dbReference type="EMBL" id="MCGO01000031">
    <property type="protein sequence ID" value="ORY41665.1"/>
    <property type="molecule type" value="Genomic_DNA"/>
</dbReference>
<name>A0A1Y2C5T9_9FUNG</name>
<protein>
    <recommendedName>
        <fullName evidence="4">BZIP domain-containing protein</fullName>
    </recommendedName>
</protein>
<dbReference type="InterPro" id="IPR046347">
    <property type="entry name" value="bZIP_sf"/>
</dbReference>